<accession>A0A4R0P9B7</accession>
<dbReference type="Proteomes" id="UP000291485">
    <property type="component" value="Unassembled WGS sequence"/>
</dbReference>
<dbReference type="AlphaFoldDB" id="A0A4R0P9B7"/>
<keyword evidence="2" id="KW-1185">Reference proteome</keyword>
<sequence length="58" mass="6498">MMDDKQKTGGADRSRININEAYELDYWSEKFGISKDKLKAAVQVVGTSAVGVEDYLKK</sequence>
<dbReference type="InterPro" id="IPR022037">
    <property type="entry name" value="DUF3606"/>
</dbReference>
<comment type="caution">
    <text evidence="1">The sequence shown here is derived from an EMBL/GenBank/DDBJ whole genome shotgun (WGS) entry which is preliminary data.</text>
</comment>
<gene>
    <name evidence="1" type="ORF">EZ449_03690</name>
</gene>
<name>A0A4R0P9B7_9SPHI</name>
<proteinExistence type="predicted"/>
<evidence type="ECO:0000313" key="1">
    <source>
        <dbReference type="EMBL" id="TCD12236.1"/>
    </source>
</evidence>
<reference evidence="1 2" key="1">
    <citation type="submission" date="2019-02" db="EMBL/GenBank/DDBJ databases">
        <title>Pedobacter sp. RP-3-11 sp. nov., isolated from Arctic soil.</title>
        <authorList>
            <person name="Dahal R.H."/>
        </authorList>
    </citation>
    <scope>NUCLEOTIDE SEQUENCE [LARGE SCALE GENOMIC DNA]</scope>
    <source>
        <strain evidence="1 2">RP-3-11</strain>
    </source>
</reference>
<dbReference type="Pfam" id="PF12244">
    <property type="entry name" value="DUF3606"/>
    <property type="match status" value="1"/>
</dbReference>
<dbReference type="OrthoDB" id="7030114at2"/>
<dbReference type="EMBL" id="SJSN01000002">
    <property type="protein sequence ID" value="TCD12236.1"/>
    <property type="molecule type" value="Genomic_DNA"/>
</dbReference>
<organism evidence="1 2">
    <name type="scientific">Pedobacter frigidisoli</name>
    <dbReference type="NCBI Taxonomy" id="2530455"/>
    <lineage>
        <taxon>Bacteria</taxon>
        <taxon>Pseudomonadati</taxon>
        <taxon>Bacteroidota</taxon>
        <taxon>Sphingobacteriia</taxon>
        <taxon>Sphingobacteriales</taxon>
        <taxon>Sphingobacteriaceae</taxon>
        <taxon>Pedobacter</taxon>
    </lineage>
</organism>
<protein>
    <submittedName>
        <fullName evidence="1">DUF3606 domain-containing protein</fullName>
    </submittedName>
</protein>
<evidence type="ECO:0000313" key="2">
    <source>
        <dbReference type="Proteomes" id="UP000291485"/>
    </source>
</evidence>